<gene>
    <name evidence="1" type="ORF">AC578_5027</name>
</gene>
<proteinExistence type="predicted"/>
<dbReference type="EMBL" id="LFZN01000130">
    <property type="protein sequence ID" value="KXS97884.1"/>
    <property type="molecule type" value="Genomic_DNA"/>
</dbReference>
<organism evidence="1 2">
    <name type="scientific">Pseudocercospora eumusae</name>
    <dbReference type="NCBI Taxonomy" id="321146"/>
    <lineage>
        <taxon>Eukaryota</taxon>
        <taxon>Fungi</taxon>
        <taxon>Dikarya</taxon>
        <taxon>Ascomycota</taxon>
        <taxon>Pezizomycotina</taxon>
        <taxon>Dothideomycetes</taxon>
        <taxon>Dothideomycetidae</taxon>
        <taxon>Mycosphaerellales</taxon>
        <taxon>Mycosphaerellaceae</taxon>
        <taxon>Pseudocercospora</taxon>
    </lineage>
</organism>
<accession>A0A139H622</accession>
<name>A0A139H622_9PEZI</name>
<sequence>MTYLGHSDLGEEGCSPEMLNTWQMFHLPGSTSLEPCFGIDTLGLTTLCGCVELCLVEHQKSPSTSFLAPMRRGLLLGMLIAANEKRVSDQIATSDELAAHSTPSNVPCQQQLWVLMIWIMLASTGLGAPSHMIAMSCRLVGKIGQLSQGLPVYTLQVCNAAELSVSRTMGGSVVEGLQNWMSAAKPSGVR</sequence>
<dbReference type="Proteomes" id="UP000070133">
    <property type="component" value="Unassembled WGS sequence"/>
</dbReference>
<comment type="caution">
    <text evidence="1">The sequence shown here is derived from an EMBL/GenBank/DDBJ whole genome shotgun (WGS) entry which is preliminary data.</text>
</comment>
<dbReference type="AlphaFoldDB" id="A0A139H622"/>
<evidence type="ECO:0000313" key="1">
    <source>
        <dbReference type="EMBL" id="KXS97884.1"/>
    </source>
</evidence>
<evidence type="ECO:0000313" key="2">
    <source>
        <dbReference type="Proteomes" id="UP000070133"/>
    </source>
</evidence>
<keyword evidence="2" id="KW-1185">Reference proteome</keyword>
<protein>
    <submittedName>
        <fullName evidence="1">Uncharacterized protein</fullName>
    </submittedName>
</protein>
<reference evidence="1 2" key="1">
    <citation type="submission" date="2015-07" db="EMBL/GenBank/DDBJ databases">
        <title>Comparative genomics of the Sigatoka disease complex on banana suggests a link between parallel evolutionary changes in Pseudocercospora fijiensis and Pseudocercospora eumusae and increased virulence on the banana host.</title>
        <authorList>
            <person name="Chang T.-C."/>
            <person name="Salvucci A."/>
            <person name="Crous P.W."/>
            <person name="Stergiopoulos I."/>
        </authorList>
    </citation>
    <scope>NUCLEOTIDE SEQUENCE [LARGE SCALE GENOMIC DNA]</scope>
    <source>
        <strain evidence="1 2">CBS 114824</strain>
    </source>
</reference>